<feature type="domain" description="Thiaminase-2/PQQC" evidence="2">
    <location>
        <begin position="9"/>
        <end position="181"/>
    </location>
</feature>
<dbReference type="InterPro" id="IPR016084">
    <property type="entry name" value="Haem_Oase-like_multi-hlx"/>
</dbReference>
<dbReference type="InterPro" id="IPR050967">
    <property type="entry name" value="Thiamine_Salvage_TenA"/>
</dbReference>
<sequence length="212" mass="23670">MTNSNDLWQANQDLSEACLQHLFVRGIADGSLPQNSFAYYVAQDAFFLRAFARAYSIAAAKAPDWEGFEILHNLGSGVLEELRLHQGYAAKLGVNLQEAKPGIATRHYTDFLLATAWGSGVGLTVAAMTPCLRLYAFLGQQLAKPNIPEHAFSDWIFTYSSRDFEILAKRLESLVDRYAEAGPEVEATYRYAMLCERGASQFGKYIKLKVDR</sequence>
<gene>
    <name evidence="3" type="ORF">Osc7112_4827</name>
</gene>
<evidence type="ECO:0000259" key="2">
    <source>
        <dbReference type="Pfam" id="PF03070"/>
    </source>
</evidence>
<keyword evidence="4" id="KW-1185">Reference proteome</keyword>
<dbReference type="InterPro" id="IPR004305">
    <property type="entry name" value="Thiaminase-2/PQQC"/>
</dbReference>
<dbReference type="STRING" id="179408.Osc7112_4827"/>
<dbReference type="SUPFAM" id="SSF48613">
    <property type="entry name" value="Heme oxygenase-like"/>
    <property type="match status" value="1"/>
</dbReference>
<dbReference type="PANTHER" id="PTHR43198:SF2">
    <property type="entry name" value="SI:CH1073-67J19.1-RELATED"/>
    <property type="match status" value="1"/>
</dbReference>
<dbReference type="AlphaFoldDB" id="K9VNQ3"/>
<accession>K9VNQ3</accession>
<dbReference type="KEGG" id="oni:Osc7112_4827"/>
<dbReference type="HOGENOM" id="CLU_077537_3_0_3"/>
<dbReference type="Gene3D" id="1.20.910.10">
    <property type="entry name" value="Heme oxygenase-like"/>
    <property type="match status" value="1"/>
</dbReference>
<proteinExistence type="predicted"/>
<dbReference type="RefSeq" id="WP_015178334.1">
    <property type="nucleotide sequence ID" value="NC_019729.1"/>
</dbReference>
<evidence type="ECO:0000313" key="3">
    <source>
        <dbReference type="EMBL" id="AFZ09102.1"/>
    </source>
</evidence>
<reference evidence="3 4" key="1">
    <citation type="submission" date="2012-05" db="EMBL/GenBank/DDBJ databases">
        <title>Finished chromosome of genome of Oscillatoria sp. PCC 7112.</title>
        <authorList>
            <consortium name="US DOE Joint Genome Institute"/>
            <person name="Gugger M."/>
            <person name="Coursin T."/>
            <person name="Rippka R."/>
            <person name="Tandeau De Marsac N."/>
            <person name="Huntemann M."/>
            <person name="Wei C.-L."/>
            <person name="Han J."/>
            <person name="Detter J.C."/>
            <person name="Han C."/>
            <person name="Tapia R."/>
            <person name="Davenport K."/>
            <person name="Daligault H."/>
            <person name="Erkkila T."/>
            <person name="Gu W."/>
            <person name="Munk A.C.C."/>
            <person name="Teshima H."/>
            <person name="Xu Y."/>
            <person name="Chain P."/>
            <person name="Chen A."/>
            <person name="Krypides N."/>
            <person name="Mavromatis K."/>
            <person name="Markowitz V."/>
            <person name="Szeto E."/>
            <person name="Ivanova N."/>
            <person name="Mikhailova N."/>
            <person name="Ovchinnikova G."/>
            <person name="Pagani I."/>
            <person name="Pati A."/>
            <person name="Goodwin L."/>
            <person name="Peters L."/>
            <person name="Pitluck S."/>
            <person name="Woyke T."/>
            <person name="Kerfeld C."/>
        </authorList>
    </citation>
    <scope>NUCLEOTIDE SEQUENCE [LARGE SCALE GENOMIC DNA]</scope>
    <source>
        <strain evidence="3 4">PCC 7112</strain>
    </source>
</reference>
<dbReference type="eggNOG" id="COG0819">
    <property type="taxonomic scope" value="Bacteria"/>
</dbReference>
<organism evidence="3 4">
    <name type="scientific">Phormidium nigroviride PCC 7112</name>
    <dbReference type="NCBI Taxonomy" id="179408"/>
    <lineage>
        <taxon>Bacteria</taxon>
        <taxon>Bacillati</taxon>
        <taxon>Cyanobacteriota</taxon>
        <taxon>Cyanophyceae</taxon>
        <taxon>Oscillatoriophycideae</taxon>
        <taxon>Oscillatoriales</taxon>
        <taxon>Oscillatoriaceae</taxon>
        <taxon>Phormidium</taxon>
    </lineage>
</organism>
<dbReference type="OrthoDB" id="34166at2"/>
<dbReference type="EMBL" id="CP003614">
    <property type="protein sequence ID" value="AFZ09102.1"/>
    <property type="molecule type" value="Genomic_DNA"/>
</dbReference>
<comment type="pathway">
    <text evidence="1">Cofactor biosynthesis; thiamine diphosphate biosynthesis.</text>
</comment>
<evidence type="ECO:0000256" key="1">
    <source>
        <dbReference type="ARBA" id="ARBA00004948"/>
    </source>
</evidence>
<dbReference type="Pfam" id="PF03070">
    <property type="entry name" value="TENA_THI-4"/>
    <property type="match status" value="1"/>
</dbReference>
<dbReference type="GO" id="GO:0005829">
    <property type="term" value="C:cytosol"/>
    <property type="evidence" value="ECO:0007669"/>
    <property type="project" value="TreeGrafter"/>
</dbReference>
<dbReference type="PATRIC" id="fig|179408.3.peg.5998"/>
<protein>
    <submittedName>
        <fullName evidence="3">Thiaminase</fullName>
    </submittedName>
</protein>
<dbReference type="CDD" id="cd19368">
    <property type="entry name" value="TenA_C_AtTH2-like"/>
    <property type="match status" value="1"/>
</dbReference>
<evidence type="ECO:0000313" key="4">
    <source>
        <dbReference type="Proteomes" id="UP000010478"/>
    </source>
</evidence>
<dbReference type="Proteomes" id="UP000010478">
    <property type="component" value="Chromosome"/>
</dbReference>
<dbReference type="PANTHER" id="PTHR43198">
    <property type="entry name" value="BIFUNCTIONAL TH2 PROTEIN"/>
    <property type="match status" value="1"/>
</dbReference>
<name>K9VNQ3_9CYAN</name>